<keyword evidence="2" id="KW-1185">Reference proteome</keyword>
<evidence type="ECO:0000313" key="2">
    <source>
        <dbReference type="Proteomes" id="UP000015354"/>
    </source>
</evidence>
<protein>
    <submittedName>
        <fullName evidence="1">Uncharacterized protein</fullName>
    </submittedName>
</protein>
<reference evidence="1 2" key="1">
    <citation type="journal article" date="2013" name="PLoS ONE">
        <title>Predicting the Proteins of Angomonas deanei, Strigomonas culicis and Their Respective Endosymbionts Reveals New Aspects of the Trypanosomatidae Family.</title>
        <authorList>
            <person name="Motta M.C."/>
            <person name="Martins A.C."/>
            <person name="de Souza S.S."/>
            <person name="Catta-Preta C.M."/>
            <person name="Silva R."/>
            <person name="Klein C.C."/>
            <person name="de Almeida L.G."/>
            <person name="de Lima Cunha O."/>
            <person name="Ciapina L.P."/>
            <person name="Brocchi M."/>
            <person name="Colabardini A.C."/>
            <person name="de Araujo Lima B."/>
            <person name="Machado C.R."/>
            <person name="de Almeida Soares C.M."/>
            <person name="Probst C.M."/>
            <person name="de Menezes C.B."/>
            <person name="Thompson C.E."/>
            <person name="Bartholomeu D.C."/>
            <person name="Gradia D.F."/>
            <person name="Pavoni D.P."/>
            <person name="Grisard E.C."/>
            <person name="Fantinatti-Garboggini F."/>
            <person name="Marchini F.K."/>
            <person name="Rodrigues-Luiz G.F."/>
            <person name="Wagner G."/>
            <person name="Goldman G.H."/>
            <person name="Fietto J.L."/>
            <person name="Elias M.C."/>
            <person name="Goldman M.H."/>
            <person name="Sagot M.F."/>
            <person name="Pereira M."/>
            <person name="Stoco P.H."/>
            <person name="de Mendonca-Neto R.P."/>
            <person name="Teixeira S.M."/>
            <person name="Maciel T.E."/>
            <person name="de Oliveira Mendes T.A."/>
            <person name="Urmenyi T.P."/>
            <person name="de Souza W."/>
            <person name="Schenkman S."/>
            <person name="de Vasconcelos A.T."/>
        </authorList>
    </citation>
    <scope>NUCLEOTIDE SEQUENCE [LARGE SCALE GENOMIC DNA]</scope>
</reference>
<name>S9UXZ3_9TRYP</name>
<organism evidence="1 2">
    <name type="scientific">Strigomonas culicis</name>
    <dbReference type="NCBI Taxonomy" id="28005"/>
    <lineage>
        <taxon>Eukaryota</taxon>
        <taxon>Discoba</taxon>
        <taxon>Euglenozoa</taxon>
        <taxon>Kinetoplastea</taxon>
        <taxon>Metakinetoplastina</taxon>
        <taxon>Trypanosomatida</taxon>
        <taxon>Trypanosomatidae</taxon>
        <taxon>Strigomonadinae</taxon>
        <taxon>Strigomonas</taxon>
    </lineage>
</organism>
<evidence type="ECO:0000313" key="1">
    <source>
        <dbReference type="EMBL" id="EPY15415.1"/>
    </source>
</evidence>
<sequence length="134" mass="14827">MFLRPKASTDGSGAAIANFLVQGAAAAMAHITAYEESGSAWKRMQRKNKQREVPHVNALLNLEDSHTIRCIGFDESLALSSPLFVIAAKMLVSLGDHTRAMQFLHFVDKGSRILYGEESMEHEQLRSLAHLYGL</sequence>
<comment type="caution">
    <text evidence="1">The sequence shown here is derived from an EMBL/GenBank/DDBJ whole genome shotgun (WGS) entry which is preliminary data.</text>
</comment>
<accession>S9UXZ3</accession>
<dbReference type="AlphaFoldDB" id="S9UXZ3"/>
<proteinExistence type="predicted"/>
<dbReference type="Proteomes" id="UP000015354">
    <property type="component" value="Unassembled WGS sequence"/>
</dbReference>
<gene>
    <name evidence="1" type="ORF">STCU_12044</name>
</gene>
<dbReference type="EMBL" id="ATMH01012108">
    <property type="protein sequence ID" value="EPY15415.1"/>
    <property type="molecule type" value="Genomic_DNA"/>
</dbReference>